<protein>
    <submittedName>
        <fullName evidence="2">Uncharacterized protein</fullName>
    </submittedName>
</protein>
<name>F8IK37_ALIAT</name>
<organism evidence="2 3">
    <name type="scientific">Alicyclobacillus acidocaldarius (strain Tc-4-1)</name>
    <name type="common">Bacillus acidocaldarius</name>
    <dbReference type="NCBI Taxonomy" id="1048834"/>
    <lineage>
        <taxon>Bacteria</taxon>
        <taxon>Bacillati</taxon>
        <taxon>Bacillota</taxon>
        <taxon>Bacilli</taxon>
        <taxon>Bacillales</taxon>
        <taxon>Alicyclobacillaceae</taxon>
        <taxon>Alicyclobacillus</taxon>
    </lineage>
</organism>
<gene>
    <name evidence="2" type="ordered locus">TC41_2852</name>
</gene>
<dbReference type="OrthoDB" id="2375847at2"/>
<sequence>MPLHDALQAGCREIEKAWNLGHEVLSLLASNCLHEAAAIMQHRAEVLAVCLDGHRGVSEVWMCRLMAQTEAIRIAAEEKHRSLTKDRDRVLAAWPVIRAYAASQAHAATSSNRKADSRVAFRMSHRQK</sequence>
<evidence type="ECO:0000256" key="1">
    <source>
        <dbReference type="SAM" id="MobiDB-lite"/>
    </source>
</evidence>
<dbReference type="KEGG" id="aad:TC41_2852"/>
<dbReference type="PATRIC" id="fig|1048834.4.peg.2707"/>
<reference evidence="3" key="2">
    <citation type="submission" date="2011-06" db="EMBL/GenBank/DDBJ databases">
        <title>The complete genome sequence of Alicyclobacillus acidocaldarius sp. Tc-4-1.</title>
        <authorList>
            <person name="Chen Y."/>
            <person name="He Y."/>
            <person name="Dong Z."/>
            <person name="Hu S."/>
        </authorList>
    </citation>
    <scope>NUCLEOTIDE SEQUENCE [LARGE SCALE GENOMIC DNA]</scope>
    <source>
        <strain evidence="3">Tc-4-1</strain>
    </source>
</reference>
<dbReference type="Proteomes" id="UP000000292">
    <property type="component" value="Chromosome"/>
</dbReference>
<reference evidence="2 3" key="1">
    <citation type="journal article" date="2011" name="J. Bacteriol.">
        <title>Complete Genome Sequence of Alicyclobacillus acidocaldarius Strain Tc-4-1.</title>
        <authorList>
            <person name="Chen Y."/>
            <person name="He Y."/>
            <person name="Zhang B."/>
            <person name="Yang J."/>
            <person name="Li W."/>
            <person name="Dong Z."/>
            <person name="Hu S."/>
        </authorList>
    </citation>
    <scope>NUCLEOTIDE SEQUENCE [LARGE SCALE GENOMIC DNA]</scope>
    <source>
        <strain evidence="2 3">Tc-4-1</strain>
    </source>
</reference>
<dbReference type="HOGENOM" id="CLU_1954963_0_0_9"/>
<evidence type="ECO:0000313" key="3">
    <source>
        <dbReference type="Proteomes" id="UP000000292"/>
    </source>
</evidence>
<proteinExistence type="predicted"/>
<feature type="region of interest" description="Disordered" evidence="1">
    <location>
        <begin position="106"/>
        <end position="128"/>
    </location>
</feature>
<dbReference type="STRING" id="1048834.TC41_2852"/>
<accession>F8IK37</accession>
<dbReference type="EMBL" id="CP002902">
    <property type="protein sequence ID" value="AEJ44743.1"/>
    <property type="molecule type" value="Genomic_DNA"/>
</dbReference>
<dbReference type="AlphaFoldDB" id="F8IK37"/>
<evidence type="ECO:0000313" key="2">
    <source>
        <dbReference type="EMBL" id="AEJ44743.1"/>
    </source>
</evidence>